<feature type="compositionally biased region" description="Pro residues" evidence="1">
    <location>
        <begin position="1"/>
        <end position="12"/>
    </location>
</feature>
<evidence type="ECO:0000313" key="2">
    <source>
        <dbReference type="EMBL" id="CAC5359875.1"/>
    </source>
</evidence>
<dbReference type="AlphaFoldDB" id="A0A6J7ZZK6"/>
<feature type="compositionally biased region" description="Basic and acidic residues" evidence="1">
    <location>
        <begin position="405"/>
        <end position="414"/>
    </location>
</feature>
<reference evidence="2 3" key="1">
    <citation type="submission" date="2020-06" db="EMBL/GenBank/DDBJ databases">
        <authorList>
            <person name="Li R."/>
            <person name="Bekaert M."/>
        </authorList>
    </citation>
    <scope>NUCLEOTIDE SEQUENCE [LARGE SCALE GENOMIC DNA]</scope>
    <source>
        <strain evidence="3">wild</strain>
    </source>
</reference>
<sequence>MTPVPYNVPQPTLPLNSSVNNSQPPMMNLSPNFPNMQQIRMPFGATVSNMPQVQFPTNVVRGNFLPGRMPMVSSSQNMQNVRMSINSNMLNLQQMRGQARNTGHNLLRNRNLQNLQQVRLNTAVNQPQFSFNARFNQTQSRQTFNNTQNTSVNPVSSHINATLNPTQVRTLPQNMQVLQSVSKSNPQFQHLSNFKTTLATITSTSTTLTTTGSNRQIKPVSFSIKASTNNAPPWQLAKTSTNTTLLQVSSQNCKFSQAAPKPTLVSSSNADKSMVLSNIAIPSRTNIQTIKTKNMSEKMPSGALNKSEESILQAQLQYIRLQQEMGANSDEQISAESSGKNLVTSKIQTDKPPKFQKDSCEKAAIIKEKGPALSLWTRHYRRQQKNQKRSSRRKFNREQRRAKKEKPENQKGDTESSMNQKIENQENRLKDKIKCDELNVNEKKGNQKIICQNDDKKALNQEIKLKYDIDVTSHVIHQQKTNDSSKNLPKCGLFFTEKTNKCQTQLLNRTPNKNLHVSSAGHSQSCSAQNNNINVIEQNPILCNKTGLIGISHGKSTNTGQSFPASGMYNQPTVSIGNQSNFVHPASVPQSVPPPSIQTFGKHLQKVWHANEFSREDAVKQAQSGYKQAPEVSTQLQLNTLRKLAQDTKLQSQQKSGTGTPELIPRNGSVSQAIPHVHRKTLFSSETETSDFDYKLDPEGLRTTLSVDQNKLLLVKDTSQITSMTEKNENNSEKVNDTQFKVEEKMIGDKTDNVNVEQMDEEPSLACKIKTTFSLPHTRVSICCLEVKETCIFKSSTLDFSG</sequence>
<proteinExistence type="predicted"/>
<name>A0A6J7ZZK6_MYTCO</name>
<feature type="compositionally biased region" description="Polar residues" evidence="1">
    <location>
        <begin position="13"/>
        <end position="22"/>
    </location>
</feature>
<feature type="region of interest" description="Disordered" evidence="1">
    <location>
        <begin position="646"/>
        <end position="668"/>
    </location>
</feature>
<feature type="compositionally biased region" description="Polar residues" evidence="1">
    <location>
        <begin position="329"/>
        <end position="347"/>
    </location>
</feature>
<keyword evidence="3" id="KW-1185">Reference proteome</keyword>
<evidence type="ECO:0000256" key="1">
    <source>
        <dbReference type="SAM" id="MobiDB-lite"/>
    </source>
</evidence>
<feature type="compositionally biased region" description="Polar residues" evidence="1">
    <location>
        <begin position="648"/>
        <end position="659"/>
    </location>
</feature>
<feature type="compositionally biased region" description="Basic residues" evidence="1">
    <location>
        <begin position="378"/>
        <end position="404"/>
    </location>
</feature>
<feature type="region of interest" description="Disordered" evidence="1">
    <location>
        <begin position="1"/>
        <end position="22"/>
    </location>
</feature>
<dbReference type="EMBL" id="CACVKT020000522">
    <property type="protein sequence ID" value="CAC5359875.1"/>
    <property type="molecule type" value="Genomic_DNA"/>
</dbReference>
<organism evidence="2 3">
    <name type="scientific">Mytilus coruscus</name>
    <name type="common">Sea mussel</name>
    <dbReference type="NCBI Taxonomy" id="42192"/>
    <lineage>
        <taxon>Eukaryota</taxon>
        <taxon>Metazoa</taxon>
        <taxon>Spiralia</taxon>
        <taxon>Lophotrochozoa</taxon>
        <taxon>Mollusca</taxon>
        <taxon>Bivalvia</taxon>
        <taxon>Autobranchia</taxon>
        <taxon>Pteriomorphia</taxon>
        <taxon>Mytilida</taxon>
        <taxon>Mytiloidea</taxon>
        <taxon>Mytilidae</taxon>
        <taxon>Mytilinae</taxon>
        <taxon>Mytilus</taxon>
    </lineage>
</organism>
<dbReference type="Proteomes" id="UP000507470">
    <property type="component" value="Unassembled WGS sequence"/>
</dbReference>
<protein>
    <submittedName>
        <fullName evidence="2">Uncharacterized protein</fullName>
    </submittedName>
</protein>
<feature type="region of interest" description="Disordered" evidence="1">
    <location>
        <begin position="329"/>
        <end position="359"/>
    </location>
</feature>
<feature type="region of interest" description="Disordered" evidence="1">
    <location>
        <begin position="376"/>
        <end position="428"/>
    </location>
</feature>
<feature type="compositionally biased region" description="Basic and acidic residues" evidence="1">
    <location>
        <begin position="348"/>
        <end position="359"/>
    </location>
</feature>
<gene>
    <name evidence="2" type="ORF">MCOR_2571</name>
</gene>
<accession>A0A6J7ZZK6</accession>
<evidence type="ECO:0000313" key="3">
    <source>
        <dbReference type="Proteomes" id="UP000507470"/>
    </source>
</evidence>